<dbReference type="GO" id="GO:0005886">
    <property type="term" value="C:plasma membrane"/>
    <property type="evidence" value="ECO:0007669"/>
    <property type="project" value="UniProtKB-SubCell"/>
</dbReference>
<evidence type="ECO:0000256" key="1">
    <source>
        <dbReference type="ARBA" id="ARBA00004007"/>
    </source>
</evidence>
<comment type="similarity">
    <text evidence="3">Belongs to the COX11/CtaG family.</text>
</comment>
<dbReference type="HOGENOM" id="CLU_045000_5_2_4"/>
<keyword evidence="5 10" id="KW-0812">Transmembrane</keyword>
<evidence type="ECO:0000256" key="9">
    <source>
        <dbReference type="ARBA" id="ARBA00023136"/>
    </source>
</evidence>
<dbReference type="NCBIfam" id="NF003465">
    <property type="entry name" value="PRK05089.1"/>
    <property type="match status" value="1"/>
</dbReference>
<evidence type="ECO:0000256" key="7">
    <source>
        <dbReference type="ARBA" id="ARBA00022989"/>
    </source>
</evidence>
<dbReference type="SUPFAM" id="SSF110111">
    <property type="entry name" value="Ctag/Cox11"/>
    <property type="match status" value="1"/>
</dbReference>
<keyword evidence="12" id="KW-1185">Reference proteome</keyword>
<keyword evidence="7 10" id="KW-1133">Transmembrane helix</keyword>
<dbReference type="KEGG" id="rbu:PG1C_01590"/>
<dbReference type="GO" id="GO:0005507">
    <property type="term" value="F:copper ion binding"/>
    <property type="evidence" value="ECO:0007669"/>
    <property type="project" value="InterPro"/>
</dbReference>
<dbReference type="Pfam" id="PF04442">
    <property type="entry name" value="CtaG_Cox11"/>
    <property type="match status" value="1"/>
</dbReference>
<keyword evidence="8" id="KW-0186">Copper</keyword>
<name>A0A0C5J709_9PROT</name>
<dbReference type="Gene3D" id="2.60.370.10">
    <property type="entry name" value="Ctag/Cox11"/>
    <property type="match status" value="1"/>
</dbReference>
<dbReference type="AlphaFoldDB" id="A0A0C5J709"/>
<dbReference type="PANTHER" id="PTHR21320">
    <property type="entry name" value="CYTOCHROME C OXIDASE ASSEMBLY PROTEIN COX11-RELATED"/>
    <property type="match status" value="1"/>
</dbReference>
<keyword evidence="6" id="KW-0735">Signal-anchor</keyword>
<reference evidence="11 12" key="1">
    <citation type="journal article" date="2015" name="Genome Announc.">
        <title>Complete Genome Sequence of a Novel Bacterium within the Family Rhodocyclaceae That Degrades Polycyclic Aromatic Hydrocarbons.</title>
        <authorList>
            <person name="Singleton D.R."/>
            <person name="Dickey A.N."/>
            <person name="Scholl E.H."/>
            <person name="Wright F.A."/>
            <person name="Aitken M.D."/>
        </authorList>
    </citation>
    <scope>NUCLEOTIDE SEQUENCE [LARGE SCALE GENOMIC DNA]</scope>
    <source>
        <strain evidence="12">PG1-Ca6</strain>
    </source>
</reference>
<feature type="transmembrane region" description="Helical" evidence="10">
    <location>
        <begin position="21"/>
        <end position="45"/>
    </location>
</feature>
<dbReference type="InterPro" id="IPR007533">
    <property type="entry name" value="Cyt_c_oxidase_assmbl_CtaG"/>
</dbReference>
<protein>
    <recommendedName>
        <fullName evidence="4">Cytochrome c oxidase assembly protein CtaG</fullName>
    </recommendedName>
</protein>
<keyword evidence="9 10" id="KW-0472">Membrane</keyword>
<evidence type="ECO:0000256" key="10">
    <source>
        <dbReference type="SAM" id="Phobius"/>
    </source>
</evidence>
<dbReference type="InterPro" id="IPR023471">
    <property type="entry name" value="CtaG/Cox11_dom_sf"/>
</dbReference>
<evidence type="ECO:0000256" key="3">
    <source>
        <dbReference type="ARBA" id="ARBA00009620"/>
    </source>
</evidence>
<dbReference type="PATRIC" id="fig|1565605.3.peg.330"/>
<dbReference type="STRING" id="1565605.PG1C_01590"/>
<comment type="function">
    <text evidence="1">Exerts its effect at some terminal stage of cytochrome c oxidase synthesis, probably by being involved in the insertion of the copper B into subunit I.</text>
</comment>
<dbReference type="Proteomes" id="UP000061603">
    <property type="component" value="Chromosome"/>
</dbReference>
<accession>A0A0C5J709</accession>
<organism evidence="11 12">
    <name type="scientific">Rugosibacter aromaticivorans</name>
    <dbReference type="NCBI Taxonomy" id="1565605"/>
    <lineage>
        <taxon>Bacteria</taxon>
        <taxon>Pseudomonadati</taxon>
        <taxon>Pseudomonadota</taxon>
        <taxon>Betaproteobacteria</taxon>
        <taxon>Nitrosomonadales</taxon>
        <taxon>Sterolibacteriaceae</taxon>
        <taxon>Rugosibacter</taxon>
    </lineage>
</organism>
<evidence type="ECO:0000256" key="5">
    <source>
        <dbReference type="ARBA" id="ARBA00022692"/>
    </source>
</evidence>
<dbReference type="PANTHER" id="PTHR21320:SF3">
    <property type="entry name" value="CYTOCHROME C OXIDASE ASSEMBLY PROTEIN COX11, MITOCHONDRIAL-RELATED"/>
    <property type="match status" value="1"/>
</dbReference>
<dbReference type="PIRSF" id="PIRSF005413">
    <property type="entry name" value="COX11"/>
    <property type="match status" value="1"/>
</dbReference>
<proteinExistence type="inferred from homology"/>
<dbReference type="RefSeq" id="WP_202635708.1">
    <property type="nucleotide sequence ID" value="NZ_CP010554.1"/>
</dbReference>
<comment type="subcellular location">
    <subcellularLocation>
        <location evidence="2">Cell inner membrane</location>
        <topology evidence="2">Single-pass type II membrane protein</topology>
        <orientation evidence="2">Periplasmic side</orientation>
    </subcellularLocation>
</comment>
<dbReference type="EMBL" id="CP010554">
    <property type="protein sequence ID" value="AJP47508.1"/>
    <property type="molecule type" value="Genomic_DNA"/>
</dbReference>
<sequence length="193" mass="21144">MKKSLSSASRNLRTLLKLATFSVAMFGFGYALIPLYPVVCVALGINQTGVDDRPVNTQVDTSRVVTVEFDTNLHNMAWKFKPLEGHLSVHPGQLAQVMFEVVNMRGVSVTGQAIPSYGPPLAAQYFHKLECFCFNKQTLAPGETRQMPVVFVVDPALPKEIATITLSYTFFEVEGNRRAESNAGYVGKVKGGV</sequence>
<evidence type="ECO:0000313" key="12">
    <source>
        <dbReference type="Proteomes" id="UP000061603"/>
    </source>
</evidence>
<evidence type="ECO:0000256" key="2">
    <source>
        <dbReference type="ARBA" id="ARBA00004382"/>
    </source>
</evidence>
<evidence type="ECO:0000313" key="11">
    <source>
        <dbReference type="EMBL" id="AJP47508.1"/>
    </source>
</evidence>
<gene>
    <name evidence="11" type="ORF">PG1C_01590</name>
</gene>
<evidence type="ECO:0000256" key="8">
    <source>
        <dbReference type="ARBA" id="ARBA00023008"/>
    </source>
</evidence>
<evidence type="ECO:0000256" key="6">
    <source>
        <dbReference type="ARBA" id="ARBA00022968"/>
    </source>
</evidence>
<evidence type="ECO:0000256" key="4">
    <source>
        <dbReference type="ARBA" id="ARBA00015384"/>
    </source>
</evidence>